<dbReference type="Pfam" id="PF12833">
    <property type="entry name" value="HTH_18"/>
    <property type="match status" value="1"/>
</dbReference>
<dbReference type="GO" id="GO:0003700">
    <property type="term" value="F:DNA-binding transcription factor activity"/>
    <property type="evidence" value="ECO:0007669"/>
    <property type="project" value="InterPro"/>
</dbReference>
<name>A0A4P6ZHY4_9FLAO</name>
<reference evidence="5 6" key="1">
    <citation type="submission" date="2019-03" db="EMBL/GenBank/DDBJ databases">
        <authorList>
            <person name="Kim H."/>
            <person name="Yu S.-M."/>
        </authorList>
    </citation>
    <scope>NUCLEOTIDE SEQUENCE [LARGE SCALE GENOMIC DNA]</scope>
    <source>
        <strain evidence="5 6">NBC122</strain>
    </source>
</reference>
<protein>
    <submittedName>
        <fullName evidence="5">Exoenzyme S synthesis regulatory protein ExsA</fullName>
    </submittedName>
</protein>
<keyword evidence="3" id="KW-0804">Transcription</keyword>
<dbReference type="AlphaFoldDB" id="A0A4P6ZHY4"/>
<keyword evidence="6" id="KW-1185">Reference proteome</keyword>
<evidence type="ECO:0000259" key="4">
    <source>
        <dbReference type="PROSITE" id="PS01124"/>
    </source>
</evidence>
<dbReference type="Gene3D" id="1.10.10.60">
    <property type="entry name" value="Homeodomain-like"/>
    <property type="match status" value="1"/>
</dbReference>
<proteinExistence type="predicted"/>
<dbReference type="Pfam" id="PF22200">
    <property type="entry name" value="ExsA_N"/>
    <property type="match status" value="1"/>
</dbReference>
<dbReference type="KEGG" id="csal:NBC122_02567"/>
<dbReference type="InterPro" id="IPR018060">
    <property type="entry name" value="HTH_AraC"/>
</dbReference>
<evidence type="ECO:0000256" key="2">
    <source>
        <dbReference type="ARBA" id="ARBA00023125"/>
    </source>
</evidence>
<keyword evidence="1" id="KW-0805">Transcription regulation</keyword>
<sequence length="276" mass="32346">MMEVQVEDQLKTLNYSGVFLSCFSDYSEKCIHSTPEHVLLYLYSGEQVIEDRNKIIKLQAGDCAFIRRDHRLKMYKNSKGEDLYKGISMTFKRNVLRDFYSKMNKSEIPNKVKVSDKTVFKLERNPAIESLFQSLTPYFDRNIQPTEGFVHLKLLEGIYALLNSNEQLYPILFDFAEPWKIDLLGFLNNNYMEELSMEQIASFTGRSLATFKRDFKKISNLTPQKWLIRKRLEMAYIQLKEDGKKVKDVYLEVGFKNPSHFSTAFKKQYGFPPTAI</sequence>
<evidence type="ECO:0000256" key="3">
    <source>
        <dbReference type="ARBA" id="ARBA00023163"/>
    </source>
</evidence>
<dbReference type="InterPro" id="IPR054015">
    <property type="entry name" value="ExsA-like_N"/>
</dbReference>
<dbReference type="PANTHER" id="PTHR43280:SF2">
    <property type="entry name" value="HTH-TYPE TRANSCRIPTIONAL REGULATOR EXSA"/>
    <property type="match status" value="1"/>
</dbReference>
<dbReference type="EMBL" id="CP037954">
    <property type="protein sequence ID" value="QBO59371.1"/>
    <property type="molecule type" value="Genomic_DNA"/>
</dbReference>
<dbReference type="PROSITE" id="PS01124">
    <property type="entry name" value="HTH_ARAC_FAMILY_2"/>
    <property type="match status" value="1"/>
</dbReference>
<gene>
    <name evidence="5" type="primary">exsA</name>
    <name evidence="5" type="ORF">NBC122_02567</name>
</gene>
<dbReference type="PANTHER" id="PTHR43280">
    <property type="entry name" value="ARAC-FAMILY TRANSCRIPTIONAL REGULATOR"/>
    <property type="match status" value="1"/>
</dbReference>
<organism evidence="5 6">
    <name type="scientific">Chryseobacterium salivictor</name>
    <dbReference type="NCBI Taxonomy" id="2547600"/>
    <lineage>
        <taxon>Bacteria</taxon>
        <taxon>Pseudomonadati</taxon>
        <taxon>Bacteroidota</taxon>
        <taxon>Flavobacteriia</taxon>
        <taxon>Flavobacteriales</taxon>
        <taxon>Weeksellaceae</taxon>
        <taxon>Chryseobacterium group</taxon>
        <taxon>Chryseobacterium</taxon>
    </lineage>
</organism>
<evidence type="ECO:0000313" key="6">
    <source>
        <dbReference type="Proteomes" id="UP000294419"/>
    </source>
</evidence>
<dbReference type="SUPFAM" id="SSF46689">
    <property type="entry name" value="Homeodomain-like"/>
    <property type="match status" value="2"/>
</dbReference>
<feature type="domain" description="HTH araC/xylS-type" evidence="4">
    <location>
        <begin position="181"/>
        <end position="276"/>
    </location>
</feature>
<dbReference type="Proteomes" id="UP000294419">
    <property type="component" value="Chromosome"/>
</dbReference>
<keyword evidence="2" id="KW-0238">DNA-binding</keyword>
<dbReference type="RefSeq" id="WP_246012370.1">
    <property type="nucleotide sequence ID" value="NZ_CP037954.1"/>
</dbReference>
<dbReference type="SMART" id="SM00342">
    <property type="entry name" value="HTH_ARAC"/>
    <property type="match status" value="1"/>
</dbReference>
<accession>A0A4P6ZHY4</accession>
<evidence type="ECO:0000313" key="5">
    <source>
        <dbReference type="EMBL" id="QBO59371.1"/>
    </source>
</evidence>
<evidence type="ECO:0000256" key="1">
    <source>
        <dbReference type="ARBA" id="ARBA00023015"/>
    </source>
</evidence>
<dbReference type="GO" id="GO:0043565">
    <property type="term" value="F:sequence-specific DNA binding"/>
    <property type="evidence" value="ECO:0007669"/>
    <property type="project" value="InterPro"/>
</dbReference>
<dbReference type="InterPro" id="IPR009057">
    <property type="entry name" value="Homeodomain-like_sf"/>
</dbReference>